<dbReference type="EMBL" id="JBIQWL010000001">
    <property type="protein sequence ID" value="MFH8248774.1"/>
    <property type="molecule type" value="Genomic_DNA"/>
</dbReference>
<gene>
    <name evidence="2" type="ORF">ACH3VR_00220</name>
</gene>
<reference evidence="2 3" key="1">
    <citation type="submission" date="2024-09" db="EMBL/GenBank/DDBJ databases">
        <authorList>
            <person name="Pan X."/>
        </authorList>
    </citation>
    <scope>NUCLEOTIDE SEQUENCE [LARGE SCALE GENOMIC DNA]</scope>
    <source>
        <strain evidence="2 3">B2969</strain>
    </source>
</reference>
<dbReference type="GO" id="GO:0016787">
    <property type="term" value="F:hydrolase activity"/>
    <property type="evidence" value="ECO:0007669"/>
    <property type="project" value="UniProtKB-KW"/>
</dbReference>
<dbReference type="RefSeq" id="WP_396638734.1">
    <property type="nucleotide sequence ID" value="NZ_JBIQWL010000001.1"/>
</dbReference>
<dbReference type="Pfam" id="PF07859">
    <property type="entry name" value="Abhydrolase_3"/>
    <property type="match status" value="1"/>
</dbReference>
<name>A0ABW7Q547_9MICO</name>
<evidence type="ECO:0000259" key="1">
    <source>
        <dbReference type="Pfam" id="PF07859"/>
    </source>
</evidence>
<keyword evidence="2" id="KW-0378">Hydrolase</keyword>
<dbReference type="Proteomes" id="UP001610861">
    <property type="component" value="Unassembled WGS sequence"/>
</dbReference>
<organism evidence="2 3">
    <name type="scientific">Microbacterium alkaliflavum</name>
    <dbReference type="NCBI Taxonomy" id="3248839"/>
    <lineage>
        <taxon>Bacteria</taxon>
        <taxon>Bacillati</taxon>
        <taxon>Actinomycetota</taxon>
        <taxon>Actinomycetes</taxon>
        <taxon>Micrococcales</taxon>
        <taxon>Microbacteriaceae</taxon>
        <taxon>Microbacterium</taxon>
    </lineage>
</organism>
<sequence>MPDYAAPGRRADLAGLPPAFLGWGDIELFAAEDLAYSDALRRAGVDVVTDIVPGAPHGFENWAGDTPVAQALIGRAQDWLKTAVADG</sequence>
<dbReference type="InterPro" id="IPR029058">
    <property type="entry name" value="AB_hydrolase_fold"/>
</dbReference>
<feature type="domain" description="Alpha/beta hydrolase fold-3" evidence="1">
    <location>
        <begin position="4"/>
        <end position="60"/>
    </location>
</feature>
<protein>
    <submittedName>
        <fullName evidence="2">Alpha/beta hydrolase</fullName>
    </submittedName>
</protein>
<comment type="caution">
    <text evidence="2">The sequence shown here is derived from an EMBL/GenBank/DDBJ whole genome shotgun (WGS) entry which is preliminary data.</text>
</comment>
<keyword evidence="3" id="KW-1185">Reference proteome</keyword>
<dbReference type="SUPFAM" id="SSF53474">
    <property type="entry name" value="alpha/beta-Hydrolases"/>
    <property type="match status" value="1"/>
</dbReference>
<accession>A0ABW7Q547</accession>
<evidence type="ECO:0000313" key="3">
    <source>
        <dbReference type="Proteomes" id="UP001610861"/>
    </source>
</evidence>
<evidence type="ECO:0000313" key="2">
    <source>
        <dbReference type="EMBL" id="MFH8248774.1"/>
    </source>
</evidence>
<proteinExistence type="predicted"/>
<dbReference type="InterPro" id="IPR013094">
    <property type="entry name" value="AB_hydrolase_3"/>
</dbReference>
<dbReference type="Gene3D" id="3.40.50.1820">
    <property type="entry name" value="alpha/beta hydrolase"/>
    <property type="match status" value="1"/>
</dbReference>